<name>A0A820JW07_9BILA</name>
<proteinExistence type="predicted"/>
<dbReference type="Proteomes" id="UP000663868">
    <property type="component" value="Unassembled WGS sequence"/>
</dbReference>
<reference evidence="2" key="1">
    <citation type="submission" date="2021-02" db="EMBL/GenBank/DDBJ databases">
        <authorList>
            <person name="Nowell W R."/>
        </authorList>
    </citation>
    <scope>NUCLEOTIDE SEQUENCE</scope>
</reference>
<feature type="non-terminal residue" evidence="2">
    <location>
        <position position="1"/>
    </location>
</feature>
<sequence>ETFSREQYKKAEQELREDANTHYHTIIGRATIYEIIATILTFIVTAVTFLFATSSRAENL</sequence>
<keyword evidence="1" id="KW-0812">Transmembrane</keyword>
<dbReference type="AlphaFoldDB" id="A0A820JW07"/>
<protein>
    <submittedName>
        <fullName evidence="2">Uncharacterized protein</fullName>
    </submittedName>
</protein>
<comment type="caution">
    <text evidence="2">The sequence shown here is derived from an EMBL/GenBank/DDBJ whole genome shotgun (WGS) entry which is preliminary data.</text>
</comment>
<gene>
    <name evidence="2" type="ORF">KXQ929_LOCUS47201</name>
</gene>
<evidence type="ECO:0000313" key="2">
    <source>
        <dbReference type="EMBL" id="CAF4331594.1"/>
    </source>
</evidence>
<evidence type="ECO:0000256" key="1">
    <source>
        <dbReference type="SAM" id="Phobius"/>
    </source>
</evidence>
<evidence type="ECO:0000313" key="3">
    <source>
        <dbReference type="Proteomes" id="UP000663868"/>
    </source>
</evidence>
<feature type="transmembrane region" description="Helical" evidence="1">
    <location>
        <begin position="32"/>
        <end position="52"/>
    </location>
</feature>
<keyword evidence="1" id="KW-1133">Transmembrane helix</keyword>
<accession>A0A820JW07</accession>
<organism evidence="2 3">
    <name type="scientific">Adineta steineri</name>
    <dbReference type="NCBI Taxonomy" id="433720"/>
    <lineage>
        <taxon>Eukaryota</taxon>
        <taxon>Metazoa</taxon>
        <taxon>Spiralia</taxon>
        <taxon>Gnathifera</taxon>
        <taxon>Rotifera</taxon>
        <taxon>Eurotatoria</taxon>
        <taxon>Bdelloidea</taxon>
        <taxon>Adinetida</taxon>
        <taxon>Adinetidae</taxon>
        <taxon>Adineta</taxon>
    </lineage>
</organism>
<keyword evidence="1" id="KW-0472">Membrane</keyword>
<dbReference type="EMBL" id="CAJOBB010016726">
    <property type="protein sequence ID" value="CAF4331594.1"/>
    <property type="molecule type" value="Genomic_DNA"/>
</dbReference>